<organism evidence="4 5">
    <name type="scientific">Streptomyces tagetis</name>
    <dbReference type="NCBI Taxonomy" id="2820809"/>
    <lineage>
        <taxon>Bacteria</taxon>
        <taxon>Bacillati</taxon>
        <taxon>Actinomycetota</taxon>
        <taxon>Actinomycetes</taxon>
        <taxon>Kitasatosporales</taxon>
        <taxon>Streptomycetaceae</taxon>
        <taxon>Streptomyces</taxon>
    </lineage>
</organism>
<dbReference type="RefSeq" id="WP_210871120.1">
    <property type="nucleotide sequence ID" value="NZ_JAGPNL010000002.1"/>
</dbReference>
<comment type="caution">
    <text evidence="4">The sequence shown here is derived from an EMBL/GenBank/DDBJ whole genome shotgun (WGS) entry which is preliminary data.</text>
</comment>
<proteinExistence type="inferred from homology"/>
<keyword evidence="5" id="KW-1185">Reference proteome</keyword>
<evidence type="ECO:0000313" key="4">
    <source>
        <dbReference type="EMBL" id="MBQ0827105.1"/>
    </source>
</evidence>
<dbReference type="InterPro" id="IPR006016">
    <property type="entry name" value="UspA"/>
</dbReference>
<protein>
    <submittedName>
        <fullName evidence="4">Universal stress protein</fullName>
    </submittedName>
</protein>
<feature type="domain" description="UspA" evidence="3">
    <location>
        <begin position="158"/>
        <end position="293"/>
    </location>
</feature>
<dbReference type="InterPro" id="IPR006015">
    <property type="entry name" value="Universal_stress_UspA"/>
</dbReference>
<dbReference type="Proteomes" id="UP000677875">
    <property type="component" value="Unassembled WGS sequence"/>
</dbReference>
<dbReference type="EMBL" id="JAGPNL010000002">
    <property type="protein sequence ID" value="MBQ0827105.1"/>
    <property type="molecule type" value="Genomic_DNA"/>
</dbReference>
<feature type="domain" description="UspA" evidence="3">
    <location>
        <begin position="1"/>
        <end position="144"/>
    </location>
</feature>
<reference evidence="4" key="1">
    <citation type="submission" date="2021-04" db="EMBL/GenBank/DDBJ databases">
        <title>Genome seq and assembly of Streptomyces sp. RG38.</title>
        <authorList>
            <person name="Chhetri G."/>
        </authorList>
    </citation>
    <scope>NUCLEOTIDE SEQUENCE</scope>
    <source>
        <strain evidence="4">RG38</strain>
    </source>
</reference>
<comment type="similarity">
    <text evidence="1">Belongs to the universal stress protein A family.</text>
</comment>
<dbReference type="Gene3D" id="3.40.50.620">
    <property type="entry name" value="HUPs"/>
    <property type="match status" value="2"/>
</dbReference>
<sequence length="302" mass="32100">MTRPLIVGVDGSESSLRATDWAADEAALRHVPLRIVHATLWERYEETVPETAPEAGPQEGPAGRTPGGAIVRTAAARARRRHPDLPVTTAVVPEEPEYALVREARDACAVVLGTRGRSGLTDLLLGSVGLAVAAHADRPVIVVRGAHDNRGGAGPLGRVVVGVGETSATAVRFACEEARLRDSDLVAVRAWRCPAHESADHPLLAGEPARLHEERAADALEAALKEAPPELEPLRHTVEGPAHRVLLAASYDADLLVLGARRRAGYIGLQGLQLGRVAHRLLHHSACPVAVVPEREEFGPLD</sequence>
<evidence type="ECO:0000256" key="2">
    <source>
        <dbReference type="SAM" id="MobiDB-lite"/>
    </source>
</evidence>
<dbReference type="Pfam" id="PF00582">
    <property type="entry name" value="Usp"/>
    <property type="match status" value="2"/>
</dbReference>
<dbReference type="PRINTS" id="PR01438">
    <property type="entry name" value="UNVRSLSTRESS"/>
</dbReference>
<dbReference type="PANTHER" id="PTHR46268">
    <property type="entry name" value="STRESS RESPONSE PROTEIN NHAX"/>
    <property type="match status" value="1"/>
</dbReference>
<gene>
    <name evidence="4" type="ORF">J5Y05_11355</name>
</gene>
<accession>A0A940XLU6</accession>
<evidence type="ECO:0000256" key="1">
    <source>
        <dbReference type="ARBA" id="ARBA00008791"/>
    </source>
</evidence>
<name>A0A940XLU6_9ACTN</name>
<dbReference type="PANTHER" id="PTHR46268:SF6">
    <property type="entry name" value="UNIVERSAL STRESS PROTEIN UP12"/>
    <property type="match status" value="1"/>
</dbReference>
<dbReference type="CDD" id="cd00293">
    <property type="entry name" value="USP-like"/>
    <property type="match status" value="1"/>
</dbReference>
<dbReference type="InterPro" id="IPR014729">
    <property type="entry name" value="Rossmann-like_a/b/a_fold"/>
</dbReference>
<evidence type="ECO:0000313" key="5">
    <source>
        <dbReference type="Proteomes" id="UP000677875"/>
    </source>
</evidence>
<dbReference type="SUPFAM" id="SSF52402">
    <property type="entry name" value="Adenine nucleotide alpha hydrolases-like"/>
    <property type="match status" value="2"/>
</dbReference>
<feature type="region of interest" description="Disordered" evidence="2">
    <location>
        <begin position="48"/>
        <end position="67"/>
    </location>
</feature>
<dbReference type="AlphaFoldDB" id="A0A940XLU6"/>
<evidence type="ECO:0000259" key="3">
    <source>
        <dbReference type="Pfam" id="PF00582"/>
    </source>
</evidence>